<evidence type="ECO:0000256" key="6">
    <source>
        <dbReference type="ARBA" id="ARBA00022801"/>
    </source>
</evidence>
<dbReference type="SMART" id="SM00318">
    <property type="entry name" value="SNc"/>
    <property type="match status" value="1"/>
</dbReference>
<feature type="domain" description="TNase-like" evidence="10">
    <location>
        <begin position="61"/>
        <end position="227"/>
    </location>
</feature>
<evidence type="ECO:0000256" key="4">
    <source>
        <dbReference type="ARBA" id="ARBA00022722"/>
    </source>
</evidence>
<dbReference type="PANTHER" id="PTHR12302">
    <property type="entry name" value="EBNA2 BINDING PROTEIN P100"/>
    <property type="match status" value="1"/>
</dbReference>
<gene>
    <name evidence="11" type="ORF">FA13DRAFT_1789535</name>
</gene>
<comment type="similarity">
    <text evidence="3">Belongs to the LCL3 family.</text>
</comment>
<evidence type="ECO:0000256" key="7">
    <source>
        <dbReference type="ARBA" id="ARBA00022837"/>
    </source>
</evidence>
<dbReference type="AlphaFoldDB" id="A0A4Y7THN8"/>
<name>A0A4Y7THN8_COPMI</name>
<dbReference type="Gene3D" id="2.40.50.90">
    <property type="match status" value="1"/>
</dbReference>
<evidence type="ECO:0000256" key="1">
    <source>
        <dbReference type="ARBA" id="ARBA00004167"/>
    </source>
</evidence>
<evidence type="ECO:0000259" key="10">
    <source>
        <dbReference type="PROSITE" id="PS50830"/>
    </source>
</evidence>
<reference evidence="11 12" key="1">
    <citation type="journal article" date="2019" name="Nat. Ecol. Evol.">
        <title>Megaphylogeny resolves global patterns of mushroom evolution.</title>
        <authorList>
            <person name="Varga T."/>
            <person name="Krizsan K."/>
            <person name="Foldi C."/>
            <person name="Dima B."/>
            <person name="Sanchez-Garcia M."/>
            <person name="Sanchez-Ramirez S."/>
            <person name="Szollosi G.J."/>
            <person name="Szarkandi J.G."/>
            <person name="Papp V."/>
            <person name="Albert L."/>
            <person name="Andreopoulos W."/>
            <person name="Angelini C."/>
            <person name="Antonin V."/>
            <person name="Barry K.W."/>
            <person name="Bougher N.L."/>
            <person name="Buchanan P."/>
            <person name="Buyck B."/>
            <person name="Bense V."/>
            <person name="Catcheside P."/>
            <person name="Chovatia M."/>
            <person name="Cooper J."/>
            <person name="Damon W."/>
            <person name="Desjardin D."/>
            <person name="Finy P."/>
            <person name="Geml J."/>
            <person name="Haridas S."/>
            <person name="Hughes K."/>
            <person name="Justo A."/>
            <person name="Karasinski D."/>
            <person name="Kautmanova I."/>
            <person name="Kiss B."/>
            <person name="Kocsube S."/>
            <person name="Kotiranta H."/>
            <person name="LaButti K.M."/>
            <person name="Lechner B.E."/>
            <person name="Liimatainen K."/>
            <person name="Lipzen A."/>
            <person name="Lukacs Z."/>
            <person name="Mihaltcheva S."/>
            <person name="Morgado L.N."/>
            <person name="Niskanen T."/>
            <person name="Noordeloos M.E."/>
            <person name="Ohm R.A."/>
            <person name="Ortiz-Santana B."/>
            <person name="Ovrebo C."/>
            <person name="Racz N."/>
            <person name="Riley R."/>
            <person name="Savchenko A."/>
            <person name="Shiryaev A."/>
            <person name="Soop K."/>
            <person name="Spirin V."/>
            <person name="Szebenyi C."/>
            <person name="Tomsovsky M."/>
            <person name="Tulloss R.E."/>
            <person name="Uehling J."/>
            <person name="Grigoriev I.V."/>
            <person name="Vagvolgyi C."/>
            <person name="Papp T."/>
            <person name="Martin F.M."/>
            <person name="Miettinen O."/>
            <person name="Hibbett D.S."/>
            <person name="Nagy L.G."/>
        </authorList>
    </citation>
    <scope>NUCLEOTIDE SEQUENCE [LARGE SCALE GENOMIC DNA]</scope>
    <source>
        <strain evidence="11 12">FP101781</strain>
    </source>
</reference>
<evidence type="ECO:0000256" key="5">
    <source>
        <dbReference type="ARBA" id="ARBA00022759"/>
    </source>
</evidence>
<keyword evidence="7" id="KW-0106">Calcium</keyword>
<dbReference type="GO" id="GO:0005739">
    <property type="term" value="C:mitochondrion"/>
    <property type="evidence" value="ECO:0007669"/>
    <property type="project" value="UniProtKB-SubCell"/>
</dbReference>
<keyword evidence="9" id="KW-0472">Membrane</keyword>
<dbReference type="PANTHER" id="PTHR12302:SF3">
    <property type="entry name" value="SERINE_THREONINE-PROTEIN KINASE 31"/>
    <property type="match status" value="1"/>
</dbReference>
<evidence type="ECO:0000256" key="8">
    <source>
        <dbReference type="SAM" id="MobiDB-lite"/>
    </source>
</evidence>
<dbReference type="Pfam" id="PF00565">
    <property type="entry name" value="SNase"/>
    <property type="match status" value="1"/>
</dbReference>
<dbReference type="EMBL" id="QPFP01000011">
    <property type="protein sequence ID" value="TEB33683.1"/>
    <property type="molecule type" value="Genomic_DNA"/>
</dbReference>
<feature type="region of interest" description="Disordered" evidence="8">
    <location>
        <begin position="222"/>
        <end position="255"/>
    </location>
</feature>
<dbReference type="PROSITE" id="PS50830">
    <property type="entry name" value="TNASE_3"/>
    <property type="match status" value="1"/>
</dbReference>
<keyword evidence="9" id="KW-0812">Transmembrane</keyword>
<keyword evidence="6" id="KW-0378">Hydrolase</keyword>
<accession>A0A4Y7THN8</accession>
<evidence type="ECO:0000256" key="3">
    <source>
        <dbReference type="ARBA" id="ARBA00005435"/>
    </source>
</evidence>
<keyword evidence="12" id="KW-1185">Reference proteome</keyword>
<evidence type="ECO:0000256" key="9">
    <source>
        <dbReference type="SAM" id="Phobius"/>
    </source>
</evidence>
<comment type="caution">
    <text evidence="11">The sequence shown here is derived from an EMBL/GenBank/DDBJ whole genome shotgun (WGS) entry which is preliminary data.</text>
</comment>
<dbReference type="STRING" id="71717.A0A4Y7THN8"/>
<dbReference type="InterPro" id="IPR016071">
    <property type="entry name" value="Staphylococal_nuclease_OB-fold"/>
</dbReference>
<dbReference type="InterPro" id="IPR035437">
    <property type="entry name" value="SNase_OB-fold_sf"/>
</dbReference>
<evidence type="ECO:0000313" key="12">
    <source>
        <dbReference type="Proteomes" id="UP000298030"/>
    </source>
</evidence>
<keyword evidence="9" id="KW-1133">Transmembrane helix</keyword>
<evidence type="ECO:0000256" key="2">
    <source>
        <dbReference type="ARBA" id="ARBA00004173"/>
    </source>
</evidence>
<protein>
    <submittedName>
        <fullName evidence="11">Staphylococcal nuclease</fullName>
    </submittedName>
</protein>
<dbReference type="GO" id="GO:0016020">
    <property type="term" value="C:membrane"/>
    <property type="evidence" value="ECO:0007669"/>
    <property type="project" value="UniProtKB-SubCell"/>
</dbReference>
<keyword evidence="4" id="KW-0540">Nuclease</keyword>
<keyword evidence="5" id="KW-0255">Endonuclease</keyword>
<dbReference type="GO" id="GO:0004519">
    <property type="term" value="F:endonuclease activity"/>
    <property type="evidence" value="ECO:0007669"/>
    <property type="project" value="UniProtKB-KW"/>
</dbReference>
<proteinExistence type="inferred from homology"/>
<dbReference type="Proteomes" id="UP000298030">
    <property type="component" value="Unassembled WGS sequence"/>
</dbReference>
<organism evidence="11 12">
    <name type="scientific">Coprinellus micaceus</name>
    <name type="common">Glistening ink-cap mushroom</name>
    <name type="synonym">Coprinus micaceus</name>
    <dbReference type="NCBI Taxonomy" id="71717"/>
    <lineage>
        <taxon>Eukaryota</taxon>
        <taxon>Fungi</taxon>
        <taxon>Dikarya</taxon>
        <taxon>Basidiomycota</taxon>
        <taxon>Agaricomycotina</taxon>
        <taxon>Agaricomycetes</taxon>
        <taxon>Agaricomycetidae</taxon>
        <taxon>Agaricales</taxon>
        <taxon>Agaricineae</taxon>
        <taxon>Psathyrellaceae</taxon>
        <taxon>Coprinellus</taxon>
    </lineage>
</organism>
<sequence>MEALLMKEEKRLESVPRVTLAATSFGIGFIATLAGAKLLRYRFTRLKNADWITPDWLNGKRIIRGVVTRVGDGDNFRLYHTTALGGHRWPLRVRSIPNTRAGLSENTIHIRLAGVDAPEAPHFGKVGQPFATESRQWLSDKILNKSVYCQLMRRDQYNRVVAHVFLPSQLFKWIPFYRGRDVSLEMVKAGWAEIYEQSGAEYGKIGLEEFKRQQAKAEAARMGKWANGKTESPAAFKKRVGQPSPDADLESGGLEPEGVGRRKLLAILSGLAAAQSNVTDSATIGVGPSSNSYLNVGLWSSAHVQLARPCNGWGSGRNYCLWDGLGRRQKSPGVKECIRKRAVD</sequence>
<dbReference type="GO" id="GO:0016787">
    <property type="term" value="F:hydrolase activity"/>
    <property type="evidence" value="ECO:0007669"/>
    <property type="project" value="UniProtKB-KW"/>
</dbReference>
<dbReference type="SUPFAM" id="SSF50199">
    <property type="entry name" value="Staphylococcal nuclease"/>
    <property type="match status" value="1"/>
</dbReference>
<feature type="transmembrane region" description="Helical" evidence="9">
    <location>
        <begin position="20"/>
        <end position="39"/>
    </location>
</feature>
<evidence type="ECO:0000313" key="11">
    <source>
        <dbReference type="EMBL" id="TEB33683.1"/>
    </source>
</evidence>
<dbReference type="OrthoDB" id="430293at2759"/>
<comment type="subcellular location">
    <subcellularLocation>
        <location evidence="1">Membrane</location>
        <topology evidence="1">Single-pass membrane protein</topology>
    </subcellularLocation>
    <subcellularLocation>
        <location evidence="2">Mitochondrion</location>
    </subcellularLocation>
</comment>